<dbReference type="GO" id="GO:0005886">
    <property type="term" value="C:plasma membrane"/>
    <property type="evidence" value="ECO:0007669"/>
    <property type="project" value="UniProtKB-SubCell"/>
</dbReference>
<evidence type="ECO:0000256" key="3">
    <source>
        <dbReference type="ARBA" id="ARBA00022448"/>
    </source>
</evidence>
<evidence type="ECO:0000256" key="10">
    <source>
        <dbReference type="ARBA" id="ARBA00023004"/>
    </source>
</evidence>
<keyword evidence="5" id="KW-0349">Heme</keyword>
<evidence type="ECO:0000256" key="5">
    <source>
        <dbReference type="ARBA" id="ARBA00022617"/>
    </source>
</evidence>
<comment type="caution">
    <text evidence="15">The sequence shown here is derived from an EMBL/GenBank/DDBJ whole genome shotgun (WGS) entry which is preliminary data.</text>
</comment>
<dbReference type="GO" id="GO:0046872">
    <property type="term" value="F:metal ion binding"/>
    <property type="evidence" value="ECO:0007669"/>
    <property type="project" value="UniProtKB-KW"/>
</dbReference>
<feature type="transmembrane region" description="Helical" evidence="13">
    <location>
        <begin position="128"/>
        <end position="148"/>
    </location>
</feature>
<dbReference type="EMBL" id="VSIY01000013">
    <property type="protein sequence ID" value="TYB80610.1"/>
    <property type="molecule type" value="Genomic_DNA"/>
</dbReference>
<keyword evidence="11 13" id="KW-0472">Membrane</keyword>
<feature type="domain" description="Cytochrome b561 bacterial/Ni-hydrogenase" evidence="14">
    <location>
        <begin position="5"/>
        <end position="157"/>
    </location>
</feature>
<feature type="transmembrane region" description="Helical" evidence="13">
    <location>
        <begin position="49"/>
        <end position="69"/>
    </location>
</feature>
<dbReference type="GO" id="GO:0022904">
    <property type="term" value="P:respiratory electron transport chain"/>
    <property type="evidence" value="ECO:0007669"/>
    <property type="project" value="InterPro"/>
</dbReference>
<name>A0A5D0RG71_9RHOB</name>
<keyword evidence="6 13" id="KW-0812">Transmembrane</keyword>
<evidence type="ECO:0000256" key="7">
    <source>
        <dbReference type="ARBA" id="ARBA00022723"/>
    </source>
</evidence>
<dbReference type="PANTHER" id="PTHR30529:SF7">
    <property type="entry name" value="CYTOCHROME B561 BACTERIAL_NI-HYDROGENASE DOMAIN-CONTAINING PROTEIN"/>
    <property type="match status" value="1"/>
</dbReference>
<dbReference type="GO" id="GO:0020037">
    <property type="term" value="F:heme binding"/>
    <property type="evidence" value="ECO:0007669"/>
    <property type="project" value="TreeGrafter"/>
</dbReference>
<dbReference type="RefSeq" id="WP_148378799.1">
    <property type="nucleotide sequence ID" value="NZ_VSIY01000013.1"/>
</dbReference>
<dbReference type="GO" id="GO:0009055">
    <property type="term" value="F:electron transfer activity"/>
    <property type="evidence" value="ECO:0007669"/>
    <property type="project" value="InterPro"/>
</dbReference>
<evidence type="ECO:0000259" key="14">
    <source>
        <dbReference type="Pfam" id="PF01292"/>
    </source>
</evidence>
<evidence type="ECO:0000256" key="4">
    <source>
        <dbReference type="ARBA" id="ARBA00022475"/>
    </source>
</evidence>
<dbReference type="InterPro" id="IPR011577">
    <property type="entry name" value="Cyt_b561_bac/Ni-Hgenase"/>
</dbReference>
<evidence type="ECO:0000256" key="11">
    <source>
        <dbReference type="ARBA" id="ARBA00023136"/>
    </source>
</evidence>
<keyword evidence="7" id="KW-0479">Metal-binding</keyword>
<evidence type="ECO:0000256" key="12">
    <source>
        <dbReference type="ARBA" id="ARBA00037975"/>
    </source>
</evidence>
<dbReference type="AlphaFoldDB" id="A0A5D0RG71"/>
<keyword evidence="4" id="KW-1003">Cell membrane</keyword>
<keyword evidence="9 13" id="KW-1133">Transmembrane helix</keyword>
<comment type="similarity">
    <text evidence="12">Belongs to the cytochrome b561 family.</text>
</comment>
<dbReference type="Proteomes" id="UP000322080">
    <property type="component" value="Unassembled WGS sequence"/>
</dbReference>
<keyword evidence="3" id="KW-0813">Transport</keyword>
<evidence type="ECO:0000256" key="8">
    <source>
        <dbReference type="ARBA" id="ARBA00022982"/>
    </source>
</evidence>
<comment type="cofactor">
    <cofactor evidence="1">
        <name>heme b</name>
        <dbReference type="ChEBI" id="CHEBI:60344"/>
    </cofactor>
</comment>
<dbReference type="PANTHER" id="PTHR30529">
    <property type="entry name" value="CYTOCHROME B561"/>
    <property type="match status" value="1"/>
</dbReference>
<dbReference type="SUPFAM" id="SSF81342">
    <property type="entry name" value="Transmembrane di-heme cytochromes"/>
    <property type="match status" value="1"/>
</dbReference>
<keyword evidence="16" id="KW-1185">Reference proteome</keyword>
<evidence type="ECO:0000256" key="1">
    <source>
        <dbReference type="ARBA" id="ARBA00001970"/>
    </source>
</evidence>
<dbReference type="Pfam" id="PF01292">
    <property type="entry name" value="Ni_hydr_CYTB"/>
    <property type="match status" value="1"/>
</dbReference>
<feature type="transmembrane region" description="Helical" evidence="13">
    <location>
        <begin position="96"/>
        <end position="116"/>
    </location>
</feature>
<keyword evidence="10" id="KW-0408">Iron</keyword>
<reference evidence="15 16" key="1">
    <citation type="submission" date="2019-08" db="EMBL/GenBank/DDBJ databases">
        <title>Identification of a novel species of the genus Boseongicola.</title>
        <authorList>
            <person name="Zhang X.-Q."/>
        </authorList>
    </citation>
    <scope>NUCLEOTIDE SEQUENCE [LARGE SCALE GENOMIC DNA]</scope>
    <source>
        <strain evidence="15 16">HY14</strain>
    </source>
</reference>
<evidence type="ECO:0000256" key="9">
    <source>
        <dbReference type="ARBA" id="ARBA00022989"/>
    </source>
</evidence>
<evidence type="ECO:0000256" key="2">
    <source>
        <dbReference type="ARBA" id="ARBA00004651"/>
    </source>
</evidence>
<accession>A0A5D0RG71</accession>
<evidence type="ECO:0000313" key="15">
    <source>
        <dbReference type="EMBL" id="TYB80610.1"/>
    </source>
</evidence>
<sequence>MTQGYTRTQIALHWAILLLVAAQFLFHDAIAEGWERVEDGLEVGFSPMIAQHIATGVLILLLVIWRIVLRVRRGAIALPADEPAVLKFVARATHGLLYLLLILLPISGIAAWFGGAEQAADGHELMKNLLLVIVGLHVLGALYQQFVLKSDVLSRMTKPEA</sequence>
<evidence type="ECO:0000256" key="6">
    <source>
        <dbReference type="ARBA" id="ARBA00022692"/>
    </source>
</evidence>
<dbReference type="InterPro" id="IPR016174">
    <property type="entry name" value="Di-haem_cyt_TM"/>
</dbReference>
<evidence type="ECO:0000313" key="16">
    <source>
        <dbReference type="Proteomes" id="UP000322080"/>
    </source>
</evidence>
<organism evidence="15 16">
    <name type="scientific">Maritimibacter fusiformis</name>
    <dbReference type="NCBI Taxonomy" id="2603819"/>
    <lineage>
        <taxon>Bacteria</taxon>
        <taxon>Pseudomonadati</taxon>
        <taxon>Pseudomonadota</taxon>
        <taxon>Alphaproteobacteria</taxon>
        <taxon>Rhodobacterales</taxon>
        <taxon>Roseobacteraceae</taxon>
        <taxon>Maritimibacter</taxon>
    </lineage>
</organism>
<keyword evidence="8" id="KW-0249">Electron transport</keyword>
<comment type="subcellular location">
    <subcellularLocation>
        <location evidence="2">Cell membrane</location>
        <topology evidence="2">Multi-pass membrane protein</topology>
    </subcellularLocation>
</comment>
<proteinExistence type="inferred from homology"/>
<dbReference type="InterPro" id="IPR052168">
    <property type="entry name" value="Cytochrome_b561_oxidase"/>
</dbReference>
<gene>
    <name evidence="15" type="ORF">FVF75_13335</name>
</gene>
<protein>
    <submittedName>
        <fullName evidence="15">Cytochrome b</fullName>
    </submittedName>
</protein>
<evidence type="ECO:0000256" key="13">
    <source>
        <dbReference type="SAM" id="Phobius"/>
    </source>
</evidence>